<dbReference type="Pfam" id="PF00581">
    <property type="entry name" value="Rhodanese"/>
    <property type="match status" value="1"/>
</dbReference>
<dbReference type="EMBL" id="FSRN01000001">
    <property type="protein sequence ID" value="SIO16013.1"/>
    <property type="molecule type" value="Genomic_DNA"/>
</dbReference>
<dbReference type="GO" id="GO:0016740">
    <property type="term" value="F:transferase activity"/>
    <property type="evidence" value="ECO:0007669"/>
    <property type="project" value="UniProtKB-KW"/>
</dbReference>
<proteinExistence type="predicted"/>
<keyword evidence="1" id="KW-1133">Transmembrane helix</keyword>
<dbReference type="SUPFAM" id="SSF52821">
    <property type="entry name" value="Rhodanese/Cell cycle control phosphatase"/>
    <property type="match status" value="1"/>
</dbReference>
<keyword evidence="4" id="KW-1185">Reference proteome</keyword>
<evidence type="ECO:0000313" key="4">
    <source>
        <dbReference type="Proteomes" id="UP000184758"/>
    </source>
</evidence>
<keyword evidence="3" id="KW-0808">Transferase</keyword>
<evidence type="ECO:0000313" key="3">
    <source>
        <dbReference type="EMBL" id="SIO16013.1"/>
    </source>
</evidence>
<dbReference type="InterPro" id="IPR036873">
    <property type="entry name" value="Rhodanese-like_dom_sf"/>
</dbReference>
<dbReference type="PROSITE" id="PS50206">
    <property type="entry name" value="RHODANESE_3"/>
    <property type="match status" value="1"/>
</dbReference>
<dbReference type="eggNOG" id="COG0607">
    <property type="taxonomic scope" value="Bacteria"/>
</dbReference>
<feature type="domain" description="Rhodanese" evidence="2">
    <location>
        <begin position="60"/>
        <end position="144"/>
    </location>
</feature>
<name>A0A1N6H8C3_9LACT</name>
<dbReference type="PANTHER" id="PTHR43031">
    <property type="entry name" value="FAD-DEPENDENT OXIDOREDUCTASE"/>
    <property type="match status" value="1"/>
</dbReference>
<dbReference type="CDD" id="cd00158">
    <property type="entry name" value="RHOD"/>
    <property type="match status" value="1"/>
</dbReference>
<feature type="transmembrane region" description="Helical" evidence="1">
    <location>
        <begin position="20"/>
        <end position="37"/>
    </location>
</feature>
<keyword evidence="1" id="KW-0472">Membrane</keyword>
<sequence length="147" mass="17201">MCTIIPVERVERGTQELDTGQIINIVLWLIIIVWAGYEGYSYFKRKNASIELTEEEFKKDMRKVQLIDVREKKDFDAGHILGARNVPYSTFKTRSVEIRTDQPVYLYDHNKALSLRAALRLRKQGHTNIHHLKGGYRDWTGKTKTSY</sequence>
<dbReference type="STRING" id="28230.SAMN05878443_1687"/>
<organism evidence="3 4">
    <name type="scientific">Carnobacterium alterfunditum</name>
    <dbReference type="NCBI Taxonomy" id="28230"/>
    <lineage>
        <taxon>Bacteria</taxon>
        <taxon>Bacillati</taxon>
        <taxon>Bacillota</taxon>
        <taxon>Bacilli</taxon>
        <taxon>Lactobacillales</taxon>
        <taxon>Carnobacteriaceae</taxon>
        <taxon>Carnobacterium</taxon>
    </lineage>
</organism>
<dbReference type="InterPro" id="IPR050229">
    <property type="entry name" value="GlpE_sulfurtransferase"/>
</dbReference>
<dbReference type="Proteomes" id="UP000184758">
    <property type="component" value="Unassembled WGS sequence"/>
</dbReference>
<dbReference type="AlphaFoldDB" id="A0A1N6H8C3"/>
<gene>
    <name evidence="3" type="ORF">SAMN05878443_1687</name>
</gene>
<dbReference type="Gene3D" id="3.40.250.10">
    <property type="entry name" value="Rhodanese-like domain"/>
    <property type="match status" value="1"/>
</dbReference>
<protein>
    <submittedName>
        <fullName evidence="3">Rhodanese-related sulfurtransferase</fullName>
    </submittedName>
</protein>
<evidence type="ECO:0000259" key="2">
    <source>
        <dbReference type="PROSITE" id="PS50206"/>
    </source>
</evidence>
<dbReference type="InterPro" id="IPR001763">
    <property type="entry name" value="Rhodanese-like_dom"/>
</dbReference>
<evidence type="ECO:0000256" key="1">
    <source>
        <dbReference type="SAM" id="Phobius"/>
    </source>
</evidence>
<reference evidence="4" key="1">
    <citation type="submission" date="2016-11" db="EMBL/GenBank/DDBJ databases">
        <authorList>
            <person name="Varghese N."/>
            <person name="Submissions S."/>
        </authorList>
    </citation>
    <scope>NUCLEOTIDE SEQUENCE [LARGE SCALE GENOMIC DNA]</scope>
    <source>
        <strain evidence="4">313</strain>
    </source>
</reference>
<keyword evidence="1" id="KW-0812">Transmembrane</keyword>
<dbReference type="SMART" id="SM00450">
    <property type="entry name" value="RHOD"/>
    <property type="match status" value="1"/>
</dbReference>
<accession>A0A1N6H8C3</accession>
<dbReference type="PANTHER" id="PTHR43031:SF18">
    <property type="entry name" value="RHODANESE-RELATED SULFURTRANSFERASES"/>
    <property type="match status" value="1"/>
</dbReference>